<evidence type="ECO:0000256" key="1">
    <source>
        <dbReference type="SAM" id="Phobius"/>
    </source>
</evidence>
<protein>
    <submittedName>
        <fullName evidence="2">Uncharacterized protein</fullName>
    </submittedName>
</protein>
<sequence length="130" mass="15404">MVIFFPIFWVFLPLCNQQLAHKLGIAYFSDEFKLVNFLALFFGTFFVFITGFFIIVTIWNNLHFKHAVAQKETNRSMMRSRRGHVVELACQQHFGDKAQRQAAHFYQVEGNQNFDNNYIQNLFELNEVDQ</sequence>
<evidence type="ECO:0000313" key="2">
    <source>
        <dbReference type="EMBL" id="BDR59931.1"/>
    </source>
</evidence>
<keyword evidence="1" id="KW-0812">Transmembrane</keyword>
<proteinExistence type="predicted"/>
<keyword evidence="1" id="KW-0472">Membrane</keyword>
<keyword evidence="3" id="KW-1185">Reference proteome</keyword>
<dbReference type="EMBL" id="AP026803">
    <property type="protein sequence ID" value="BDR59931.1"/>
    <property type="molecule type" value="Genomic_DNA"/>
</dbReference>
<organism evidence="2 3">
    <name type="scientific">Lactobacillus xylocopicola</name>
    <dbReference type="NCBI Taxonomy" id="2976676"/>
    <lineage>
        <taxon>Bacteria</taxon>
        <taxon>Bacillati</taxon>
        <taxon>Bacillota</taxon>
        <taxon>Bacilli</taxon>
        <taxon>Lactobacillales</taxon>
        <taxon>Lactobacillaceae</taxon>
        <taxon>Lactobacillus</taxon>
    </lineage>
</organism>
<keyword evidence="1" id="KW-1133">Transmembrane helix</keyword>
<reference evidence="2 3" key="1">
    <citation type="journal article" date="2023" name="Microbiol. Spectr.">
        <title>Symbiosis of Carpenter Bees with Uncharacterized Lactic Acid Bacteria Showing NAD Auxotrophy.</title>
        <authorList>
            <person name="Kawasaki S."/>
            <person name="Ozawa K."/>
            <person name="Mori T."/>
            <person name="Yamamoto A."/>
            <person name="Ito M."/>
            <person name="Ohkuma M."/>
            <person name="Sakamoto M."/>
            <person name="Matsutani M."/>
        </authorList>
    </citation>
    <scope>NUCLEOTIDE SEQUENCE [LARGE SCALE GENOMIC DNA]</scope>
    <source>
        <strain evidence="2 3">Kim32-2</strain>
    </source>
</reference>
<feature type="transmembrane region" description="Helical" evidence="1">
    <location>
        <begin position="36"/>
        <end position="59"/>
    </location>
</feature>
<gene>
    <name evidence="2" type="ORF">KIM322_01920</name>
</gene>
<evidence type="ECO:0000313" key="3">
    <source>
        <dbReference type="Proteomes" id="UP001321741"/>
    </source>
</evidence>
<accession>A0ABM8BFA9</accession>
<name>A0ABM8BFA9_9LACO</name>
<dbReference type="Proteomes" id="UP001321741">
    <property type="component" value="Chromosome"/>
</dbReference>